<dbReference type="PANTHER" id="PTHR34996">
    <property type="entry name" value="OS06G0327400 PROTEIN"/>
    <property type="match status" value="1"/>
</dbReference>
<evidence type="ECO:0000313" key="2">
    <source>
        <dbReference type="Proteomes" id="UP001345219"/>
    </source>
</evidence>
<proteinExistence type="predicted"/>
<dbReference type="EMBL" id="JAXIOK010000004">
    <property type="protein sequence ID" value="KAK4773959.1"/>
    <property type="molecule type" value="Genomic_DNA"/>
</dbReference>
<gene>
    <name evidence="1" type="ORF">SAY87_028978</name>
</gene>
<comment type="caution">
    <text evidence="1">The sequence shown here is derived from an EMBL/GenBank/DDBJ whole genome shotgun (WGS) entry which is preliminary data.</text>
</comment>
<dbReference type="Proteomes" id="UP001345219">
    <property type="component" value="Chromosome 22"/>
</dbReference>
<keyword evidence="2" id="KW-1185">Reference proteome</keyword>
<name>A0AAN7QP96_9MYRT</name>
<dbReference type="AlphaFoldDB" id="A0AAN7QP96"/>
<protein>
    <submittedName>
        <fullName evidence="1">Uncharacterized protein</fullName>
    </submittedName>
</protein>
<reference evidence="1 2" key="1">
    <citation type="journal article" date="2023" name="Hortic Res">
        <title>Pangenome of water caltrop reveals structural variations and asymmetric subgenome divergence after allopolyploidization.</title>
        <authorList>
            <person name="Zhang X."/>
            <person name="Chen Y."/>
            <person name="Wang L."/>
            <person name="Yuan Y."/>
            <person name="Fang M."/>
            <person name="Shi L."/>
            <person name="Lu R."/>
            <person name="Comes H.P."/>
            <person name="Ma Y."/>
            <person name="Chen Y."/>
            <person name="Huang G."/>
            <person name="Zhou Y."/>
            <person name="Zheng Z."/>
            <person name="Qiu Y."/>
        </authorList>
    </citation>
    <scope>NUCLEOTIDE SEQUENCE [LARGE SCALE GENOMIC DNA]</scope>
    <source>
        <tissue evidence="1">Roots</tissue>
    </source>
</reference>
<organism evidence="1 2">
    <name type="scientific">Trapa incisa</name>
    <dbReference type="NCBI Taxonomy" id="236973"/>
    <lineage>
        <taxon>Eukaryota</taxon>
        <taxon>Viridiplantae</taxon>
        <taxon>Streptophyta</taxon>
        <taxon>Embryophyta</taxon>
        <taxon>Tracheophyta</taxon>
        <taxon>Spermatophyta</taxon>
        <taxon>Magnoliopsida</taxon>
        <taxon>eudicotyledons</taxon>
        <taxon>Gunneridae</taxon>
        <taxon>Pentapetalae</taxon>
        <taxon>rosids</taxon>
        <taxon>malvids</taxon>
        <taxon>Myrtales</taxon>
        <taxon>Lythraceae</taxon>
        <taxon>Trapa</taxon>
    </lineage>
</organism>
<evidence type="ECO:0000313" key="1">
    <source>
        <dbReference type="EMBL" id="KAK4773959.1"/>
    </source>
</evidence>
<accession>A0AAN7QP96</accession>
<sequence length="252" mass="28665">MSGNVEKARCSVESQQPATIVAVPTPANKQKNEQSWNTKQKEMTRLCWSLYSPKGHPSNELNLCGCIFPPLCLHLVSKRSTDHYELSEFDHLQSIGSHRNMSDLGYSRCSSRRGFRLHPGKRLSVKTLRQRFVCLIRLLGRLSRPYRKALQALRRGICQESRPNSSVPRRGKRDVGFSGSNRKPLVKEMNYYVRSNSFYAEAIKDCLEFIKRNSVSADEKTTQLTDRVRPGTGHQPLNDEVSSNTVLLSKIV</sequence>
<dbReference type="PANTHER" id="PTHR34996:SF3">
    <property type="entry name" value="OS06G0327400 PROTEIN"/>
    <property type="match status" value="1"/>
</dbReference>